<dbReference type="InterPro" id="IPR018113">
    <property type="entry name" value="PTrfase_EIIB_Cys"/>
</dbReference>
<feature type="domain" description="PTS EIIC type-1" evidence="14">
    <location>
        <begin position="112"/>
        <end position="476"/>
    </location>
</feature>
<evidence type="ECO:0000256" key="7">
    <source>
        <dbReference type="ARBA" id="ARBA00022692"/>
    </source>
</evidence>
<dbReference type="NCBIfam" id="TIGR00826">
    <property type="entry name" value="EIIB_glc"/>
    <property type="match status" value="1"/>
</dbReference>
<dbReference type="GO" id="GO:0090589">
    <property type="term" value="F:protein-phosphocysteine-trehalose phosphotransferase system transporter activity"/>
    <property type="evidence" value="ECO:0007669"/>
    <property type="project" value="TreeGrafter"/>
</dbReference>
<dbReference type="InterPro" id="IPR003352">
    <property type="entry name" value="PTS_EIIC"/>
</dbReference>
<feature type="transmembrane region" description="Helical" evidence="12">
    <location>
        <begin position="159"/>
        <end position="179"/>
    </location>
</feature>
<dbReference type="Pfam" id="PF02378">
    <property type="entry name" value="PTS_EIIC"/>
    <property type="match status" value="1"/>
</dbReference>
<evidence type="ECO:0000256" key="5">
    <source>
        <dbReference type="ARBA" id="ARBA00022679"/>
    </source>
</evidence>
<dbReference type="EC" id="2.7.1.69" evidence="15"/>
<feature type="active site" description="Phosphocysteine intermediate; for EIIB activity" evidence="11">
    <location>
        <position position="31"/>
    </location>
</feature>
<feature type="transmembrane region" description="Helical" evidence="12">
    <location>
        <begin position="231"/>
        <end position="250"/>
    </location>
</feature>
<dbReference type="PANTHER" id="PTHR30175:SF7">
    <property type="entry name" value="NEGATIVE REGULATOR OF SACY ACTIVITY"/>
    <property type="match status" value="1"/>
</dbReference>
<comment type="caution">
    <text evidence="15">The sequence shown here is derived from an EMBL/GenBank/DDBJ whole genome shotgun (WGS) entry which is preliminary data.</text>
</comment>
<keyword evidence="6" id="KW-0598">Phosphotransferase system</keyword>
<evidence type="ECO:0000256" key="10">
    <source>
        <dbReference type="ARBA" id="ARBA00023136"/>
    </source>
</evidence>
<keyword evidence="5 15" id="KW-0808">Transferase</keyword>
<dbReference type="FunFam" id="3.30.1360.60:FF:000001">
    <property type="entry name" value="PTS system glucose-specific IIBC component PtsG"/>
    <property type="match status" value="1"/>
</dbReference>
<dbReference type="Gene3D" id="3.30.1360.60">
    <property type="entry name" value="Glucose permease domain IIB"/>
    <property type="match status" value="1"/>
</dbReference>
<dbReference type="GO" id="GO:0015771">
    <property type="term" value="P:trehalose transport"/>
    <property type="evidence" value="ECO:0007669"/>
    <property type="project" value="TreeGrafter"/>
</dbReference>
<keyword evidence="3" id="KW-1003">Cell membrane</keyword>
<name>A0AAX3GV85_CLODI</name>
<keyword evidence="7 12" id="KW-0812">Transmembrane</keyword>
<dbReference type="Proteomes" id="UP000346772">
    <property type="component" value="Unassembled WGS sequence"/>
</dbReference>
<accession>A0AAX3GV85</accession>
<evidence type="ECO:0000256" key="12">
    <source>
        <dbReference type="SAM" id="Phobius"/>
    </source>
</evidence>
<reference evidence="15 16" key="1">
    <citation type="submission" date="2019-02" db="EMBL/GenBank/DDBJ databases">
        <authorList>
            <consortium name="Pathogen Informatics"/>
        </authorList>
    </citation>
    <scope>NUCLEOTIDE SEQUENCE [LARGE SCALE GENOMIC DNA]</scope>
    <source>
        <strain evidence="15 16">078GUE027</strain>
    </source>
</reference>
<feature type="transmembrane region" description="Helical" evidence="12">
    <location>
        <begin position="426"/>
        <end position="443"/>
    </location>
</feature>
<dbReference type="GO" id="GO:0005886">
    <property type="term" value="C:plasma membrane"/>
    <property type="evidence" value="ECO:0007669"/>
    <property type="project" value="UniProtKB-SubCell"/>
</dbReference>
<comment type="subcellular location">
    <subcellularLocation>
        <location evidence="1">Cell membrane</location>
        <topology evidence="1">Multi-pass membrane protein</topology>
    </subcellularLocation>
</comment>
<evidence type="ECO:0000256" key="8">
    <source>
        <dbReference type="ARBA" id="ARBA00022777"/>
    </source>
</evidence>
<sequence length="476" mass="50689">MSAKTIDYNKVSKQLLEYIGNEQNIKGVAHCATRLRIVLDSNNKANIKAIEELEGVKGVFIASNQLQVVFGAGIVNNVYKEFSKLSGFENMSLSDVKSESTQKQNKFQQAIKSLSDVFVQIIPGLLAAALLMGITGLLGQRGIFGELSIIEMYPQLAGLNRFISIASTGIFTILPLLVVYSSTMRFGGSPVLGLILGAIMLHPELTNAYSVGNGSVVPEIIDLFGLKVELVGFQGGIIVALMMGFVVAKLDKFFNSKIHDMLKLFLAPICTVIVASFLLFVIVGPLGRGLANIVTSSLLWITENLGIFGYMIFAGVQQVIVITGLHHVIGAVEAQLIADTGTNFIMPLMSVALIGQGGAILGYLVLNWKDIKARQIGISSFASVLFGISEPAIFGVTLKYKYPLIAGCIGGAIGGAYIYMTKVTALAFGATAVPGLAIVSTQGGGHVQYILAHLVTIVVAMITTILLGKLQKKSVN</sequence>
<dbReference type="InterPro" id="IPR036878">
    <property type="entry name" value="Glu_permease_IIB"/>
</dbReference>
<evidence type="ECO:0000256" key="6">
    <source>
        <dbReference type="ARBA" id="ARBA00022683"/>
    </source>
</evidence>
<gene>
    <name evidence="15" type="primary">sacX</name>
    <name evidence="15" type="ORF">SAMEA1710456_00300</name>
</gene>
<feature type="transmembrane region" description="Helical" evidence="12">
    <location>
        <begin position="449"/>
        <end position="468"/>
    </location>
</feature>
<evidence type="ECO:0000256" key="1">
    <source>
        <dbReference type="ARBA" id="ARBA00004651"/>
    </source>
</evidence>
<dbReference type="InterPro" id="IPR050558">
    <property type="entry name" value="PTS_Sugar-Specific_Components"/>
</dbReference>
<evidence type="ECO:0000256" key="11">
    <source>
        <dbReference type="PROSITE-ProRule" id="PRU00421"/>
    </source>
</evidence>
<keyword evidence="2" id="KW-0813">Transport</keyword>
<proteinExistence type="predicted"/>
<dbReference type="GO" id="GO:0016301">
    <property type="term" value="F:kinase activity"/>
    <property type="evidence" value="ECO:0007669"/>
    <property type="project" value="UniProtKB-KW"/>
</dbReference>
<dbReference type="Pfam" id="PF00367">
    <property type="entry name" value="PTS_EIIB"/>
    <property type="match status" value="1"/>
</dbReference>
<feature type="transmembrane region" description="Helical" evidence="12">
    <location>
        <begin position="117"/>
        <end position="139"/>
    </location>
</feature>
<evidence type="ECO:0000259" key="14">
    <source>
        <dbReference type="PROSITE" id="PS51103"/>
    </source>
</evidence>
<feature type="domain" description="PTS EIIB type-1" evidence="13">
    <location>
        <begin position="9"/>
        <end position="92"/>
    </location>
</feature>
<evidence type="ECO:0000256" key="4">
    <source>
        <dbReference type="ARBA" id="ARBA00022597"/>
    </source>
</evidence>
<keyword evidence="9 12" id="KW-1133">Transmembrane helix</keyword>
<protein>
    <submittedName>
        <fullName evidence="15">PTS system trehalose-specific transporter subunit IIBC</fullName>
        <ecNumber evidence="15">2.7.1.69</ecNumber>
    </submittedName>
</protein>
<evidence type="ECO:0000256" key="2">
    <source>
        <dbReference type="ARBA" id="ARBA00022448"/>
    </source>
</evidence>
<dbReference type="PROSITE" id="PS51103">
    <property type="entry name" value="PTS_EIIC_TYPE_1"/>
    <property type="match status" value="1"/>
</dbReference>
<keyword evidence="4" id="KW-0762">Sugar transport</keyword>
<dbReference type="AlphaFoldDB" id="A0AAX3GV85"/>
<dbReference type="GO" id="GO:0008982">
    <property type="term" value="F:protein-N(PI)-phosphohistidine-sugar phosphotransferase activity"/>
    <property type="evidence" value="ECO:0007669"/>
    <property type="project" value="InterPro"/>
</dbReference>
<dbReference type="SUPFAM" id="SSF55604">
    <property type="entry name" value="Glucose permease domain IIB"/>
    <property type="match status" value="1"/>
</dbReference>
<dbReference type="GO" id="GO:0009401">
    <property type="term" value="P:phosphoenolpyruvate-dependent sugar phosphotransferase system"/>
    <property type="evidence" value="ECO:0007669"/>
    <property type="project" value="UniProtKB-KW"/>
</dbReference>
<keyword evidence="8" id="KW-0418">Kinase</keyword>
<feature type="transmembrane region" description="Helical" evidence="12">
    <location>
        <begin position="402"/>
        <end position="419"/>
    </location>
</feature>
<organism evidence="15 16">
    <name type="scientific">Clostridioides difficile</name>
    <name type="common">Peptoclostridium difficile</name>
    <dbReference type="NCBI Taxonomy" id="1496"/>
    <lineage>
        <taxon>Bacteria</taxon>
        <taxon>Bacillati</taxon>
        <taxon>Bacillota</taxon>
        <taxon>Clostridia</taxon>
        <taxon>Peptostreptococcales</taxon>
        <taxon>Peptostreptococcaceae</taxon>
        <taxon>Clostridioides</taxon>
    </lineage>
</organism>
<dbReference type="RefSeq" id="WP_003423822.1">
    <property type="nucleotide sequence ID" value="NZ_BEHB01000005.1"/>
</dbReference>
<evidence type="ECO:0000256" key="9">
    <source>
        <dbReference type="ARBA" id="ARBA00022989"/>
    </source>
</evidence>
<dbReference type="EMBL" id="CAADAT010000001">
    <property type="protein sequence ID" value="VFD52854.1"/>
    <property type="molecule type" value="Genomic_DNA"/>
</dbReference>
<evidence type="ECO:0000313" key="15">
    <source>
        <dbReference type="EMBL" id="VFD52854.1"/>
    </source>
</evidence>
<dbReference type="CDD" id="cd00212">
    <property type="entry name" value="PTS_IIB_glc"/>
    <property type="match status" value="1"/>
</dbReference>
<evidence type="ECO:0000256" key="3">
    <source>
        <dbReference type="ARBA" id="ARBA00022475"/>
    </source>
</evidence>
<feature type="transmembrane region" description="Helical" evidence="12">
    <location>
        <begin position="378"/>
        <end position="396"/>
    </location>
</feature>
<evidence type="ECO:0000313" key="16">
    <source>
        <dbReference type="Proteomes" id="UP000346772"/>
    </source>
</evidence>
<feature type="transmembrane region" description="Helical" evidence="12">
    <location>
        <begin position="262"/>
        <end position="283"/>
    </location>
</feature>
<dbReference type="PANTHER" id="PTHR30175">
    <property type="entry name" value="PHOSPHOTRANSFERASE SYSTEM TRANSPORT PROTEIN"/>
    <property type="match status" value="1"/>
</dbReference>
<dbReference type="InterPro" id="IPR013013">
    <property type="entry name" value="PTS_EIIC_1"/>
</dbReference>
<evidence type="ECO:0000259" key="13">
    <source>
        <dbReference type="PROSITE" id="PS51098"/>
    </source>
</evidence>
<dbReference type="InterPro" id="IPR001996">
    <property type="entry name" value="PTS_IIB_1"/>
</dbReference>
<keyword evidence="10 12" id="KW-0472">Membrane</keyword>
<dbReference type="PROSITE" id="PS51098">
    <property type="entry name" value="PTS_EIIB_TYPE_1"/>
    <property type="match status" value="1"/>
</dbReference>
<feature type="transmembrane region" description="Helical" evidence="12">
    <location>
        <begin position="344"/>
        <end position="366"/>
    </location>
</feature>